<accession>A0A814NCI3</accession>
<sequence>MSFEVEIIKDKILSKSEVTLAEDFCELCQPLKDLTEILSSRNYVSVSMIFPAIYTLIFHELDQIQLRTVQISNLRDELIKSLRGRFSHIFNDNFYVAATFLSFKYRNLSFIKDECSKEVYLNKAKNYVIKLNGKLNEKLENSQSISSTQQSNISVTQRCSSDTQDNTPLVKVSKQGRRLFNKRNK</sequence>
<dbReference type="EMBL" id="CAJNOC010007011">
    <property type="protein sequence ID" value="CAF1090266.1"/>
    <property type="molecule type" value="Genomic_DNA"/>
</dbReference>
<dbReference type="InterPro" id="IPR012337">
    <property type="entry name" value="RNaseH-like_sf"/>
</dbReference>
<evidence type="ECO:0000313" key="2">
    <source>
        <dbReference type="Proteomes" id="UP000663879"/>
    </source>
</evidence>
<gene>
    <name evidence="1" type="ORF">OXX778_LOCUS20635</name>
</gene>
<protein>
    <submittedName>
        <fullName evidence="1">Uncharacterized protein</fullName>
    </submittedName>
</protein>
<comment type="caution">
    <text evidence="1">The sequence shown here is derived from an EMBL/GenBank/DDBJ whole genome shotgun (WGS) entry which is preliminary data.</text>
</comment>
<evidence type="ECO:0000313" key="1">
    <source>
        <dbReference type="EMBL" id="CAF1090266.1"/>
    </source>
</evidence>
<dbReference type="OrthoDB" id="6614111at2759"/>
<organism evidence="1 2">
    <name type="scientific">Brachionus calyciflorus</name>
    <dbReference type="NCBI Taxonomy" id="104777"/>
    <lineage>
        <taxon>Eukaryota</taxon>
        <taxon>Metazoa</taxon>
        <taxon>Spiralia</taxon>
        <taxon>Gnathifera</taxon>
        <taxon>Rotifera</taxon>
        <taxon>Eurotatoria</taxon>
        <taxon>Monogononta</taxon>
        <taxon>Pseudotrocha</taxon>
        <taxon>Ploima</taxon>
        <taxon>Brachionidae</taxon>
        <taxon>Brachionus</taxon>
    </lineage>
</organism>
<dbReference type="AlphaFoldDB" id="A0A814NCI3"/>
<proteinExistence type="predicted"/>
<reference evidence="1" key="1">
    <citation type="submission" date="2021-02" db="EMBL/GenBank/DDBJ databases">
        <authorList>
            <person name="Nowell W R."/>
        </authorList>
    </citation>
    <scope>NUCLEOTIDE SEQUENCE</scope>
    <source>
        <strain evidence="1">Ploen Becks lab</strain>
    </source>
</reference>
<name>A0A814NCI3_9BILA</name>
<dbReference type="Proteomes" id="UP000663879">
    <property type="component" value="Unassembled WGS sequence"/>
</dbReference>
<keyword evidence="2" id="KW-1185">Reference proteome</keyword>
<dbReference type="SUPFAM" id="SSF53098">
    <property type="entry name" value="Ribonuclease H-like"/>
    <property type="match status" value="1"/>
</dbReference>